<dbReference type="Gene3D" id="3.40.50.300">
    <property type="entry name" value="P-loop containing nucleotide triphosphate hydrolases"/>
    <property type="match status" value="1"/>
</dbReference>
<gene>
    <name evidence="1" type="ORF">PlMoll_0880</name>
</gene>
<dbReference type="SUPFAM" id="SSF52540">
    <property type="entry name" value="P-loop containing nucleoside triphosphate hydrolases"/>
    <property type="match status" value="1"/>
</dbReference>
<accession>A0A6G9HHH4</accession>
<dbReference type="AlphaFoldDB" id="A0A6G9HHH4"/>
<evidence type="ECO:0008006" key="2">
    <source>
        <dbReference type="Google" id="ProtNLM"/>
    </source>
</evidence>
<protein>
    <recommendedName>
        <fullName evidence="2">CobQ/CobB/MinD/ParA nucleotide binding domain-containing protein</fullName>
    </recommendedName>
</protein>
<name>A0A6G9HHH4_9MOLU</name>
<sequence length="213" mass="24453">MKKVFIYSDQAEVGKNTLIYNLALKISSKSNSTVIISQSPSVESQEKINKNLSVYYVNADKNIKREKDLIAKKKLFLKNVNYVSKKKAYCFIESSLVDINYNQLILSISTDVILIYNVNHFNSDQVLKDLSFIKNSSGEARPKLSCIILNGYDKNNSIHLSNLLTLRKTFKTLVYVIPYNNQLNKNLKTSRIFLEKNPWSDFAIILDEIIKTI</sequence>
<proteinExistence type="predicted"/>
<reference evidence="1" key="1">
    <citation type="journal article" date="2020" name="J. ISSAAS">
        <title>Lactobacilli and other gastrointestinal microbiota of Peromyscus leucopus, reservoir host for agents of Lyme disease and other zoonoses in North America.</title>
        <authorList>
            <person name="Milovic A."/>
            <person name="Bassam K."/>
            <person name="Shao H."/>
            <person name="Chatzistamou I."/>
            <person name="Tufts D.M."/>
            <person name="Diuk-Wasser M."/>
            <person name="Barbour A.G."/>
        </authorList>
    </citation>
    <scope>NUCLEOTIDE SEQUENCE</scope>
    <source>
        <strain evidence="1">LL85</strain>
    </source>
</reference>
<organism evidence="1">
    <name type="scientific">uncultured Mycoplasmataceae bacterium</name>
    <dbReference type="NCBI Taxonomy" id="300027"/>
    <lineage>
        <taxon>Bacteria</taxon>
        <taxon>Bacillati</taxon>
        <taxon>Mycoplasmatota</taxon>
        <taxon>Mollicutes</taxon>
        <taxon>Mycoplasmataceae</taxon>
        <taxon>environmental samples</taxon>
    </lineage>
</organism>
<evidence type="ECO:0000313" key="1">
    <source>
        <dbReference type="EMBL" id="QIQ09925.1"/>
    </source>
</evidence>
<dbReference type="InterPro" id="IPR027417">
    <property type="entry name" value="P-loop_NTPase"/>
</dbReference>
<dbReference type="EMBL" id="MN991199">
    <property type="protein sequence ID" value="QIQ09925.1"/>
    <property type="molecule type" value="Genomic_DNA"/>
</dbReference>